<dbReference type="AlphaFoldDB" id="A0A1I2AJC6"/>
<gene>
    <name evidence="1" type="ORF">SAMN04487969_102520</name>
</gene>
<proteinExistence type="predicted"/>
<organism evidence="1 2">
    <name type="scientific">Paenibacillus algorifonticola</name>
    <dbReference type="NCBI Taxonomy" id="684063"/>
    <lineage>
        <taxon>Bacteria</taxon>
        <taxon>Bacillati</taxon>
        <taxon>Bacillota</taxon>
        <taxon>Bacilli</taxon>
        <taxon>Bacillales</taxon>
        <taxon>Paenibacillaceae</taxon>
        <taxon>Paenibacillus</taxon>
    </lineage>
</organism>
<evidence type="ECO:0000313" key="2">
    <source>
        <dbReference type="Proteomes" id="UP000183410"/>
    </source>
</evidence>
<name>A0A1I2AJC6_9BACL</name>
<evidence type="ECO:0000313" key="1">
    <source>
        <dbReference type="EMBL" id="SFE43889.1"/>
    </source>
</evidence>
<dbReference type="EMBL" id="FONN01000002">
    <property type="protein sequence ID" value="SFE43889.1"/>
    <property type="molecule type" value="Genomic_DNA"/>
</dbReference>
<sequence length="154" mass="16436">MRGNLALTEAAGDDSLVMGCIRLSGSIALTLCLRGDTTVAEKNQNFSMFAGESKKVIVSVTGCGGTPANIEGSNVQWVLKENRWTVGNLVDKELNNGIEVSDNTPGQFTLFLEPEDTEGLSGLYYHAAEITDLSGNISTVFVGYITITEDGVRI</sequence>
<dbReference type="Proteomes" id="UP000183410">
    <property type="component" value="Unassembled WGS sequence"/>
</dbReference>
<reference evidence="2" key="1">
    <citation type="submission" date="2016-10" db="EMBL/GenBank/DDBJ databases">
        <authorList>
            <person name="Varghese N."/>
            <person name="Submissions S."/>
        </authorList>
    </citation>
    <scope>NUCLEOTIDE SEQUENCE [LARGE SCALE GENOMIC DNA]</scope>
    <source>
        <strain evidence="2">CGMCC 1.10223</strain>
    </source>
</reference>
<accession>A0A1I2AJC6</accession>
<dbReference type="OrthoDB" id="2583588at2"/>
<protein>
    <submittedName>
        <fullName evidence="1">Uncharacterized protein</fullName>
    </submittedName>
</protein>
<keyword evidence="2" id="KW-1185">Reference proteome</keyword>
<dbReference type="RefSeq" id="WP_046230230.1">
    <property type="nucleotide sequence ID" value="NZ_FONN01000002.1"/>
</dbReference>